<organism evidence="1">
    <name type="scientific">Cacopsylla melanoneura</name>
    <dbReference type="NCBI Taxonomy" id="428564"/>
    <lineage>
        <taxon>Eukaryota</taxon>
        <taxon>Metazoa</taxon>
        <taxon>Ecdysozoa</taxon>
        <taxon>Arthropoda</taxon>
        <taxon>Hexapoda</taxon>
        <taxon>Insecta</taxon>
        <taxon>Pterygota</taxon>
        <taxon>Neoptera</taxon>
        <taxon>Paraneoptera</taxon>
        <taxon>Hemiptera</taxon>
        <taxon>Sternorrhyncha</taxon>
        <taxon>Psylloidea</taxon>
        <taxon>Psyllidae</taxon>
        <taxon>Psyllinae</taxon>
        <taxon>Cacopsylla</taxon>
    </lineage>
</organism>
<reference evidence="1" key="1">
    <citation type="submission" date="2021-05" db="EMBL/GenBank/DDBJ databases">
        <authorList>
            <person name="Alioto T."/>
            <person name="Alioto T."/>
            <person name="Gomez Garrido J."/>
        </authorList>
    </citation>
    <scope>NUCLEOTIDE SEQUENCE</scope>
</reference>
<dbReference type="EMBL" id="HBUF01405597">
    <property type="protein sequence ID" value="CAG6737984.1"/>
    <property type="molecule type" value="Transcribed_RNA"/>
</dbReference>
<dbReference type="EMBL" id="HBUF01596346">
    <property type="protein sequence ID" value="CAG6774912.1"/>
    <property type="molecule type" value="Transcribed_RNA"/>
</dbReference>
<proteinExistence type="predicted"/>
<dbReference type="EMBL" id="HBUF01066726">
    <property type="protein sequence ID" value="CAG6627896.1"/>
    <property type="molecule type" value="Transcribed_RNA"/>
</dbReference>
<dbReference type="EMBL" id="HBUF01258642">
    <property type="protein sequence ID" value="CAG6682276.1"/>
    <property type="molecule type" value="Transcribed_RNA"/>
</dbReference>
<dbReference type="EMBL" id="HBUF01405596">
    <property type="protein sequence ID" value="CAG6737983.1"/>
    <property type="molecule type" value="Transcribed_RNA"/>
</dbReference>
<protein>
    <submittedName>
        <fullName evidence="1">Uncharacterized protein</fullName>
    </submittedName>
</protein>
<sequence length="109" mass="13120">MVEGHKSYLEPRMMVVHQMRAVLQMIQKVVLRMNQRAEPRKNRKVLVEHRNYRVAQQSVQIVQRNQSLVDRKNLMAEVNRMNHSDLVKHLGEFWWHPHSDLLLMLSLRC</sequence>
<name>A0A8D8T8E7_9HEMI</name>
<accession>A0A8D8T8E7</accession>
<dbReference type="AlphaFoldDB" id="A0A8D8T8E7"/>
<evidence type="ECO:0000313" key="1">
    <source>
        <dbReference type="EMBL" id="CAG6682276.1"/>
    </source>
</evidence>